<dbReference type="InterPro" id="IPR036249">
    <property type="entry name" value="Thioredoxin-like_sf"/>
</dbReference>
<dbReference type="PANTHER" id="PTHR13887:SF41">
    <property type="entry name" value="THIOREDOXIN SUPERFAMILY PROTEIN"/>
    <property type="match status" value="1"/>
</dbReference>
<evidence type="ECO:0000259" key="1">
    <source>
        <dbReference type="Pfam" id="PF01323"/>
    </source>
</evidence>
<dbReference type="InterPro" id="IPR001853">
    <property type="entry name" value="DSBA-like_thioredoxin_dom"/>
</dbReference>
<accession>A0A3A5H594</accession>
<protein>
    <submittedName>
        <fullName evidence="2">DsbA family oxidoreductase</fullName>
    </submittedName>
</protein>
<dbReference type="Proteomes" id="UP000276542">
    <property type="component" value="Unassembled WGS sequence"/>
</dbReference>
<dbReference type="EMBL" id="QYRP01000002">
    <property type="protein sequence ID" value="RJS45028.1"/>
    <property type="molecule type" value="Genomic_DNA"/>
</dbReference>
<sequence length="232" mass="24973">MKIEIWSDVVCPWCYIGKRRVEKALADFPHDVEVEWHSFQLDPGAPSVPVETVAQALGRKYGGGEAAGRQMIDRVEAVAAEEGMIWRHHASLRVGTVDAHRLLHLALEEGGTRLQGALKEELFASYFERAENVADHGVLRKLAATVGLDAGRVDDVLGSSTYLDEVYADQQRAGAYGATGVPFAVIDGKYGVSGAQPAGVLRQVLDRAWADAHPRLEILGDGDACGPDGCAI</sequence>
<comment type="caution">
    <text evidence="2">The sequence shown here is derived from an EMBL/GenBank/DDBJ whole genome shotgun (WGS) entry which is preliminary data.</text>
</comment>
<name>A0A3A5H594_9ACTN</name>
<dbReference type="GO" id="GO:0016491">
    <property type="term" value="F:oxidoreductase activity"/>
    <property type="evidence" value="ECO:0007669"/>
    <property type="project" value="InterPro"/>
</dbReference>
<dbReference type="RefSeq" id="WP_120058931.1">
    <property type="nucleotide sequence ID" value="NZ_QYRP01000002.1"/>
</dbReference>
<reference evidence="3" key="1">
    <citation type="submission" date="2018-09" db="EMBL/GenBank/DDBJ databases">
        <authorList>
            <person name="Zhu H."/>
        </authorList>
    </citation>
    <scope>NUCLEOTIDE SEQUENCE [LARGE SCALE GENOMIC DNA]</scope>
    <source>
        <strain evidence="3">K1W22B-1</strain>
    </source>
</reference>
<dbReference type="Pfam" id="PF01323">
    <property type="entry name" value="DSBA"/>
    <property type="match status" value="1"/>
</dbReference>
<keyword evidence="3" id="KW-1185">Reference proteome</keyword>
<dbReference type="AlphaFoldDB" id="A0A3A5H594"/>
<dbReference type="PANTHER" id="PTHR13887">
    <property type="entry name" value="GLUTATHIONE S-TRANSFERASE KAPPA"/>
    <property type="match status" value="1"/>
</dbReference>
<evidence type="ECO:0000313" key="2">
    <source>
        <dbReference type="EMBL" id="RJS45028.1"/>
    </source>
</evidence>
<dbReference type="Gene3D" id="3.40.30.10">
    <property type="entry name" value="Glutaredoxin"/>
    <property type="match status" value="1"/>
</dbReference>
<gene>
    <name evidence="2" type="ORF">D4739_01395</name>
</gene>
<dbReference type="OrthoDB" id="9799122at2"/>
<dbReference type="CDD" id="cd03024">
    <property type="entry name" value="DsbA_FrnE"/>
    <property type="match status" value="1"/>
</dbReference>
<dbReference type="SUPFAM" id="SSF52833">
    <property type="entry name" value="Thioredoxin-like"/>
    <property type="match status" value="1"/>
</dbReference>
<evidence type="ECO:0000313" key="3">
    <source>
        <dbReference type="Proteomes" id="UP000276542"/>
    </source>
</evidence>
<feature type="domain" description="DSBA-like thioredoxin" evidence="1">
    <location>
        <begin position="3"/>
        <end position="205"/>
    </location>
</feature>
<organism evidence="2 3">
    <name type="scientific">Nocardioides cavernaquae</name>
    <dbReference type="NCBI Taxonomy" id="2321396"/>
    <lineage>
        <taxon>Bacteria</taxon>
        <taxon>Bacillati</taxon>
        <taxon>Actinomycetota</taxon>
        <taxon>Actinomycetes</taxon>
        <taxon>Propionibacteriales</taxon>
        <taxon>Nocardioidaceae</taxon>
        <taxon>Nocardioides</taxon>
    </lineage>
</organism>
<proteinExistence type="predicted"/>